<dbReference type="AlphaFoldDB" id="A0A9W7G504"/>
<gene>
    <name evidence="2" type="ORF">TrCOL_g8671</name>
</gene>
<dbReference type="GO" id="GO:0003677">
    <property type="term" value="F:DNA binding"/>
    <property type="evidence" value="ECO:0007669"/>
    <property type="project" value="InterPro"/>
</dbReference>
<dbReference type="Gene3D" id="2.40.128.180">
    <property type="match status" value="1"/>
</dbReference>
<feature type="compositionally biased region" description="Low complexity" evidence="1">
    <location>
        <begin position="271"/>
        <end position="280"/>
    </location>
</feature>
<dbReference type="OrthoDB" id="195604at2759"/>
<feature type="compositionally biased region" description="Gly residues" evidence="1">
    <location>
        <begin position="281"/>
        <end position="291"/>
    </location>
</feature>
<dbReference type="InterPro" id="IPR016177">
    <property type="entry name" value="DNA-bd_dom_sf"/>
</dbReference>
<dbReference type="InterPro" id="IPR010695">
    <property type="entry name" value="FAIM1"/>
</dbReference>
<organism evidence="2 3">
    <name type="scientific">Triparma columacea</name>
    <dbReference type="NCBI Taxonomy" id="722753"/>
    <lineage>
        <taxon>Eukaryota</taxon>
        <taxon>Sar</taxon>
        <taxon>Stramenopiles</taxon>
        <taxon>Ochrophyta</taxon>
        <taxon>Bolidophyceae</taxon>
        <taxon>Parmales</taxon>
        <taxon>Triparmaceae</taxon>
        <taxon>Triparma</taxon>
    </lineage>
</organism>
<name>A0A9W7G504_9STRA</name>
<dbReference type="Pfam" id="PF06905">
    <property type="entry name" value="FAIM1"/>
    <property type="match status" value="1"/>
</dbReference>
<sequence length="354" mass="38631">MKDQTWNFLVPGSGTHTFRWTGSNAFIDSTRIKMNKSTHPNLSYVFSGVRLLLSRNPQQSVTSLQKWRLQVDGRLVEEYALTSGGSRNYGGMQEGSYTIATHFTPSVEPQAVFVFLSGGLSHNVSLGHDQATGRVELTVDGEMKCGRDFKFFDSGIKLDFEAGGVPCQARIKTSMLSFNYKLFVNEREVKPCHTKAGGAVKDFEPVEIEGPSKSVGEEGRQRRTSVGWNAGMVGEEKGGEEGKEEEGGGRGGGEEKEEEKHELRTSHRQKSVSISASSSGFGDGDNDGGSGLRAPPSYDSYTPTLPRGVAYDSSEGLYTCGVTVRGRFLNLGAFDTVEEAAQAYQEGLRKYSRK</sequence>
<dbReference type="SUPFAM" id="SSF54171">
    <property type="entry name" value="DNA-binding domain"/>
    <property type="match status" value="1"/>
</dbReference>
<feature type="compositionally biased region" description="Basic and acidic residues" evidence="1">
    <location>
        <begin position="234"/>
        <end position="265"/>
    </location>
</feature>
<accession>A0A9W7G504</accession>
<evidence type="ECO:0000256" key="1">
    <source>
        <dbReference type="SAM" id="MobiDB-lite"/>
    </source>
</evidence>
<protein>
    <recommendedName>
        <fullName evidence="4">AP2/ERF domain-containing protein</fullName>
    </recommendedName>
</protein>
<dbReference type="InterPro" id="IPR038513">
    <property type="entry name" value="FAIM1_dom_sf"/>
</dbReference>
<dbReference type="EMBL" id="BRYA01000931">
    <property type="protein sequence ID" value="GMI35910.1"/>
    <property type="molecule type" value="Genomic_DNA"/>
</dbReference>
<evidence type="ECO:0008006" key="4">
    <source>
        <dbReference type="Google" id="ProtNLM"/>
    </source>
</evidence>
<proteinExistence type="predicted"/>
<keyword evidence="3" id="KW-1185">Reference proteome</keyword>
<comment type="caution">
    <text evidence="2">The sequence shown here is derived from an EMBL/GenBank/DDBJ whole genome shotgun (WGS) entry which is preliminary data.</text>
</comment>
<feature type="region of interest" description="Disordered" evidence="1">
    <location>
        <begin position="203"/>
        <end position="309"/>
    </location>
</feature>
<reference evidence="3" key="1">
    <citation type="journal article" date="2023" name="Commun. Biol.">
        <title>Genome analysis of Parmales, the sister group of diatoms, reveals the evolutionary specialization of diatoms from phago-mixotrophs to photoautotrophs.</title>
        <authorList>
            <person name="Ban H."/>
            <person name="Sato S."/>
            <person name="Yoshikawa S."/>
            <person name="Yamada K."/>
            <person name="Nakamura Y."/>
            <person name="Ichinomiya M."/>
            <person name="Sato N."/>
            <person name="Blanc-Mathieu R."/>
            <person name="Endo H."/>
            <person name="Kuwata A."/>
            <person name="Ogata H."/>
        </authorList>
    </citation>
    <scope>NUCLEOTIDE SEQUENCE [LARGE SCALE GENOMIC DNA]</scope>
</reference>
<evidence type="ECO:0000313" key="3">
    <source>
        <dbReference type="Proteomes" id="UP001165065"/>
    </source>
</evidence>
<evidence type="ECO:0000313" key="2">
    <source>
        <dbReference type="EMBL" id="GMI35910.1"/>
    </source>
</evidence>
<dbReference type="Proteomes" id="UP001165065">
    <property type="component" value="Unassembled WGS sequence"/>
</dbReference>